<dbReference type="RefSeq" id="WP_093321717.1">
    <property type="nucleotide sequence ID" value="NZ_FOSZ01000002.1"/>
</dbReference>
<evidence type="ECO:0000313" key="1">
    <source>
        <dbReference type="EMBL" id="SFK77944.1"/>
    </source>
</evidence>
<accession>A0A1I4C9U3</accession>
<protein>
    <recommendedName>
        <fullName evidence="3">N-acetyltransferase domain-containing protein</fullName>
    </recommendedName>
</protein>
<dbReference type="STRING" id="1280847.SAMN04488036_102149"/>
<keyword evidence="2" id="KW-1185">Reference proteome</keyword>
<dbReference type="Proteomes" id="UP000198851">
    <property type="component" value="Unassembled WGS sequence"/>
</dbReference>
<reference evidence="2" key="1">
    <citation type="submission" date="2016-10" db="EMBL/GenBank/DDBJ databases">
        <authorList>
            <person name="Varghese N."/>
            <person name="Submissions S."/>
        </authorList>
    </citation>
    <scope>NUCLEOTIDE SEQUENCE [LARGE SCALE GENOMIC DNA]</scope>
    <source>
        <strain evidence="2">DSM 28453</strain>
    </source>
</reference>
<dbReference type="InterPro" id="IPR016181">
    <property type="entry name" value="Acyl_CoA_acyltransferase"/>
</dbReference>
<dbReference type="Gene3D" id="3.40.630.30">
    <property type="match status" value="1"/>
</dbReference>
<dbReference type="OrthoDB" id="7840910at2"/>
<dbReference type="AlphaFoldDB" id="A0A1I4C9U3"/>
<sequence length="169" mass="18399">MRYEQILLAEAAPHYETIAEVANAVRETKGLLPIDAMAALARFSRRGDTAALAWEGDSLVGCVCLGACHHFTTDPDWVPVKVRLVRDGIDLAKVGCTHFVYLHPGYWGQGVTLALTDQARRSNPMFTHTLLHGFATKELEDWAAGLDGVVDVGTRNGQSVFVRGIARAP</sequence>
<name>A0A1I4C9U3_9RHOB</name>
<evidence type="ECO:0008006" key="3">
    <source>
        <dbReference type="Google" id="ProtNLM"/>
    </source>
</evidence>
<proteinExistence type="predicted"/>
<evidence type="ECO:0000313" key="2">
    <source>
        <dbReference type="Proteomes" id="UP000198851"/>
    </source>
</evidence>
<dbReference type="SUPFAM" id="SSF55729">
    <property type="entry name" value="Acyl-CoA N-acyltransferases (Nat)"/>
    <property type="match status" value="1"/>
</dbReference>
<organism evidence="1 2">
    <name type="scientific">Shimia haliotis</name>
    <dbReference type="NCBI Taxonomy" id="1280847"/>
    <lineage>
        <taxon>Bacteria</taxon>
        <taxon>Pseudomonadati</taxon>
        <taxon>Pseudomonadota</taxon>
        <taxon>Alphaproteobacteria</taxon>
        <taxon>Rhodobacterales</taxon>
        <taxon>Roseobacteraceae</taxon>
    </lineage>
</organism>
<dbReference type="EMBL" id="FOSZ01000002">
    <property type="protein sequence ID" value="SFK77944.1"/>
    <property type="molecule type" value="Genomic_DNA"/>
</dbReference>
<gene>
    <name evidence="1" type="ORF">SAMN04488036_102149</name>
</gene>